<dbReference type="EMBL" id="FOWE01000015">
    <property type="protein sequence ID" value="SFO60958.1"/>
    <property type="molecule type" value="Genomic_DNA"/>
</dbReference>
<reference evidence="4" key="1">
    <citation type="submission" date="2016-10" db="EMBL/GenBank/DDBJ databases">
        <authorList>
            <person name="Varghese N."/>
            <person name="Submissions S."/>
        </authorList>
    </citation>
    <scope>NUCLEOTIDE SEQUENCE [LARGE SCALE GENOMIC DNA]</scope>
    <source>
        <strain evidence="4">DSM 43161</strain>
    </source>
</reference>
<evidence type="ECO:0000259" key="2">
    <source>
        <dbReference type="Pfam" id="PF12728"/>
    </source>
</evidence>
<dbReference type="InterPro" id="IPR010093">
    <property type="entry name" value="SinI_DNA-bd"/>
</dbReference>
<dbReference type="Pfam" id="PF12728">
    <property type="entry name" value="HTH_17"/>
    <property type="match status" value="1"/>
</dbReference>
<feature type="compositionally biased region" description="Basic and acidic residues" evidence="1">
    <location>
        <begin position="97"/>
        <end position="110"/>
    </location>
</feature>
<dbReference type="GO" id="GO:0003677">
    <property type="term" value="F:DNA binding"/>
    <property type="evidence" value="ECO:0007669"/>
    <property type="project" value="InterPro"/>
</dbReference>
<name>A0A1I5IK09_9ACTN</name>
<feature type="compositionally biased region" description="Pro residues" evidence="1">
    <location>
        <begin position="68"/>
        <end position="79"/>
    </location>
</feature>
<proteinExistence type="predicted"/>
<dbReference type="InterPro" id="IPR041657">
    <property type="entry name" value="HTH_17"/>
</dbReference>
<dbReference type="RefSeq" id="WP_075015913.1">
    <property type="nucleotide sequence ID" value="NZ_FOWE01000015.1"/>
</dbReference>
<evidence type="ECO:0000256" key="1">
    <source>
        <dbReference type="SAM" id="MobiDB-lite"/>
    </source>
</evidence>
<feature type="domain" description="Helix-turn-helix" evidence="2">
    <location>
        <begin position="17"/>
        <end position="63"/>
    </location>
</feature>
<dbReference type="NCBIfam" id="TIGR01764">
    <property type="entry name" value="excise"/>
    <property type="match status" value="1"/>
</dbReference>
<dbReference type="Proteomes" id="UP000183642">
    <property type="component" value="Unassembled WGS sequence"/>
</dbReference>
<gene>
    <name evidence="3" type="ORF">SAMN05660359_04691</name>
</gene>
<evidence type="ECO:0000313" key="4">
    <source>
        <dbReference type="Proteomes" id="UP000183642"/>
    </source>
</evidence>
<organism evidence="3 4">
    <name type="scientific">Geodermatophilus obscurus</name>
    <dbReference type="NCBI Taxonomy" id="1861"/>
    <lineage>
        <taxon>Bacteria</taxon>
        <taxon>Bacillati</taxon>
        <taxon>Actinomycetota</taxon>
        <taxon>Actinomycetes</taxon>
        <taxon>Geodermatophilales</taxon>
        <taxon>Geodermatophilaceae</taxon>
        <taxon>Geodermatophilus</taxon>
    </lineage>
</organism>
<sequence length="122" mass="13538">MSDPELLRDVLARDPLLLTPEEAATVLGIGRTTVYALMKAGELHPVHIGRSCRLPRAELERFVGRLQAPPPTPAPPRRSAPPADHHEPGRTLFDFVHSPRDAHRSADPRQRASARHLTLVAW</sequence>
<keyword evidence="4" id="KW-1185">Reference proteome</keyword>
<evidence type="ECO:0000313" key="3">
    <source>
        <dbReference type="EMBL" id="SFO60958.1"/>
    </source>
</evidence>
<feature type="region of interest" description="Disordered" evidence="1">
    <location>
        <begin position="65"/>
        <end position="113"/>
    </location>
</feature>
<dbReference type="AlphaFoldDB" id="A0A1I5IK09"/>
<dbReference type="OrthoDB" id="1093249at2"/>
<protein>
    <submittedName>
        <fullName evidence="3">DNA binding domain-containing protein, excisionase family</fullName>
    </submittedName>
</protein>
<accession>A0A1I5IK09</accession>